<dbReference type="PROSITE" id="PS50132">
    <property type="entry name" value="RGS"/>
    <property type="match status" value="2"/>
</dbReference>
<dbReference type="InterPro" id="IPR044926">
    <property type="entry name" value="RGS_subdomain_2"/>
</dbReference>
<keyword evidence="4" id="KW-1185">Reference proteome</keyword>
<proteinExistence type="predicted"/>
<feature type="compositionally biased region" description="Basic and acidic residues" evidence="1">
    <location>
        <begin position="408"/>
        <end position="426"/>
    </location>
</feature>
<feature type="compositionally biased region" description="Basic residues" evidence="1">
    <location>
        <begin position="427"/>
        <end position="440"/>
    </location>
</feature>
<dbReference type="Proteomes" id="UP000838412">
    <property type="component" value="Chromosome 16"/>
</dbReference>
<gene>
    <name evidence="3" type="primary">RGSL1</name>
    <name evidence="3" type="ORF">BLAG_LOCUS9494</name>
</gene>
<dbReference type="EMBL" id="OV696701">
    <property type="protein sequence ID" value="CAH1247987.1"/>
    <property type="molecule type" value="Genomic_DNA"/>
</dbReference>
<dbReference type="InterPro" id="IPR036305">
    <property type="entry name" value="RGS_sf"/>
</dbReference>
<organism evidence="3 4">
    <name type="scientific">Branchiostoma lanceolatum</name>
    <name type="common">Common lancelet</name>
    <name type="synonym">Amphioxus lanceolatum</name>
    <dbReference type="NCBI Taxonomy" id="7740"/>
    <lineage>
        <taxon>Eukaryota</taxon>
        <taxon>Metazoa</taxon>
        <taxon>Chordata</taxon>
        <taxon>Cephalochordata</taxon>
        <taxon>Leptocardii</taxon>
        <taxon>Amphioxiformes</taxon>
        <taxon>Branchiostomatidae</taxon>
        <taxon>Branchiostoma</taxon>
    </lineage>
</organism>
<protein>
    <submittedName>
        <fullName evidence="3">RGSL1 protein</fullName>
    </submittedName>
</protein>
<evidence type="ECO:0000259" key="2">
    <source>
        <dbReference type="PROSITE" id="PS50132"/>
    </source>
</evidence>
<feature type="compositionally biased region" description="Basic and acidic residues" evidence="1">
    <location>
        <begin position="453"/>
        <end position="475"/>
    </location>
</feature>
<dbReference type="SMART" id="SM00315">
    <property type="entry name" value="RGS"/>
    <property type="match status" value="2"/>
</dbReference>
<feature type="compositionally biased region" description="Polar residues" evidence="1">
    <location>
        <begin position="377"/>
        <end position="391"/>
    </location>
</feature>
<dbReference type="CDD" id="cd08730">
    <property type="entry name" value="RGS-like_3"/>
    <property type="match status" value="1"/>
</dbReference>
<dbReference type="Pfam" id="PF00615">
    <property type="entry name" value="RGS"/>
    <property type="match status" value="2"/>
</dbReference>
<feature type="domain" description="RGS" evidence="2">
    <location>
        <begin position="125"/>
        <end position="243"/>
    </location>
</feature>
<sequence length="1325" mass="151429">MEWDLEGYAIGSRPSLPEFGELLEDVTFVDYFNIFLSLPVFGQSLFYRRSLKKFELHPSINKAIYVLDRQKLHSWVIRERFSLFLTSDLYVEYLLNKRLRQTTVHLTPSDRDGSKDKKLRSMGDMLRRMLKKARGMRRFRQSLTGTPGRSYLAFWLDAETYRRQPCAKKRRELLRNIIRKYFCNGADLEMPPAIKMKVLQAGVDEKLTLQAEFSEGCPSPHLLVDVQQVVLDTIQSYWLPRYMGWCRARYMESILKPGQFFILDDDSEDEDNTLLQTASISNITVAGLVQLATSPTTGIMEKSVSSTLLGRQESERAVAKEDGKTGSPSQVEVSVLKSISGEKTNLKADTPVKTPPVVRIVEPDGTVTQTREHPQEADSQASSEPQKTGSQTREEPQETNSQDTLESVEEKKQETQADEEKAMERRRQVKKALHKLKTKYPMRLTPKNLSKLQKQEQQKQKKAKILKERRGRDRSCSTALQVGWKQNERKRGNRQEVLPAVKPQTPSVDKKKQCKPKMCKTATPRREELSSKMGFTAKTKELKNKNELISQGDGSPFHLPHIAGGPTLPQPTSYSLYSLYKKQQEVFLRNNKLIFLALESDKLAGDPLYSYLKKEGLEKEKNVFKFWQASQELLNLEMTFSSGDKSVWYEKSRRLVESHMRPGTVEYTAVGQGLGEVLMTTPPSALWCVYLQQAQINITTSIVQSWKEFCENDIDNFQQAVSVRQRRVGVGTSDYLPLLRTSSFGMSSLPARKSSTEIFAKSQVTPPLPGEGGAVKVDKEPLGLKHRKEKAVNLANQVSRTVDMQEMEDLSDYFEESDDELSLKGEKKLPARRLFPKKVDYKQLAAQSAREYPNKWYRPVQKCEVQGPGNSKMPFFFRSVKKHGVVLPPPSKPKNFLEVLRNSVHLEYFKRFLMSEGSEAPLLFWIAVENMRVHSKDNREKQSKATQIVRRYFSKQAGKGVALQCEAQVIRDIAKMGSITPAMLLSAQAAVGKSLGDRWYERYRDCFPDDSTTDLQVEEDEETYSPVEKSKPKVISLKAKTRAICFAIVRSIIALRQALHRRLQSQEFEDYLRAESFRPNSANIATPNQPKIRDFEAHDFLEVEDVKEKKPRLTRRFTGGRVIFVEKLPKDVAFFKEVECYIALADEVAKNAQSGEYSMDEDELLKRKASAIIKCFLESSVPPRVQINIPPEMASHIVADANRGFCDRGLFYDAVMTIFPTLVHFWKKFCREKNDLSLHEDWRLALKKKTFNFPDYLNMNTKSPFVRIPGISFSDPPRLLFSMAQGPRFIAPPKLPENDDAPDDLMVYLSARGDVVRGLSPSNLH</sequence>
<dbReference type="OrthoDB" id="10013157at2759"/>
<dbReference type="CDD" id="cd08728">
    <property type="entry name" value="RGS-like_2"/>
    <property type="match status" value="1"/>
</dbReference>
<dbReference type="PANTHER" id="PTHR47079:SF1">
    <property type="entry name" value="REGULATOR OF G-PROTEIN SIGNALING PROTEIN-LIKE"/>
    <property type="match status" value="1"/>
</dbReference>
<evidence type="ECO:0000256" key="1">
    <source>
        <dbReference type="SAM" id="MobiDB-lite"/>
    </source>
</evidence>
<dbReference type="Gene3D" id="1.10.167.10">
    <property type="entry name" value="Regulator of G-protein Signalling 4, domain 2"/>
    <property type="match status" value="3"/>
</dbReference>
<reference evidence="3" key="1">
    <citation type="submission" date="2022-01" db="EMBL/GenBank/DDBJ databases">
        <authorList>
            <person name="Braso-Vives M."/>
        </authorList>
    </citation>
    <scope>NUCLEOTIDE SEQUENCE</scope>
</reference>
<evidence type="ECO:0000313" key="3">
    <source>
        <dbReference type="EMBL" id="CAH1247987.1"/>
    </source>
</evidence>
<name>A0A8K0EGG4_BRALA</name>
<dbReference type="InterPro" id="IPR016137">
    <property type="entry name" value="RGS"/>
</dbReference>
<feature type="region of interest" description="Disordered" evidence="1">
    <location>
        <begin position="346"/>
        <end position="478"/>
    </location>
</feature>
<dbReference type="SUPFAM" id="SSF48097">
    <property type="entry name" value="Regulator of G-protein signaling, RGS"/>
    <property type="match status" value="3"/>
</dbReference>
<feature type="region of interest" description="Disordered" evidence="1">
    <location>
        <begin position="503"/>
        <end position="528"/>
    </location>
</feature>
<feature type="domain" description="RGS" evidence="2">
    <location>
        <begin position="895"/>
        <end position="957"/>
    </location>
</feature>
<accession>A0A8K0EGG4</accession>
<dbReference type="InterPro" id="IPR053282">
    <property type="entry name" value="RGS_domain-containing"/>
</dbReference>
<evidence type="ECO:0000313" key="4">
    <source>
        <dbReference type="Proteomes" id="UP000838412"/>
    </source>
</evidence>
<dbReference type="PANTHER" id="PTHR47079">
    <property type="entry name" value="REGULATOR OF G-PROTEIN SIGNALING PROTEIN-LIKE"/>
    <property type="match status" value="1"/>
</dbReference>